<evidence type="ECO:0000313" key="2">
    <source>
        <dbReference type="EMBL" id="GGF08752.1"/>
    </source>
</evidence>
<keyword evidence="1" id="KW-1133">Transmembrane helix</keyword>
<evidence type="ECO:0008006" key="4">
    <source>
        <dbReference type="Google" id="ProtNLM"/>
    </source>
</evidence>
<dbReference type="RefSeq" id="WP_189043747.1">
    <property type="nucleotide sequence ID" value="NZ_BMJQ01000003.1"/>
</dbReference>
<reference evidence="2" key="2">
    <citation type="submission" date="2020-09" db="EMBL/GenBank/DDBJ databases">
        <authorList>
            <person name="Sun Q."/>
            <person name="Zhou Y."/>
        </authorList>
    </citation>
    <scope>NUCLEOTIDE SEQUENCE</scope>
    <source>
        <strain evidence="2">CGMCC 1.15725</strain>
    </source>
</reference>
<dbReference type="Proteomes" id="UP000646365">
    <property type="component" value="Unassembled WGS sequence"/>
</dbReference>
<sequence length="194" mass="20375">MNPPDAAPVRSETVRSLAGALRFLKFDLRAIAAFDPSTGAAIRSFMAALYGVPIYAGLLALDLLQAEKQPADLGVYALVQLIAYIARTAAFPLAVLGLARILGHVEQWPLFVTAMNWFGLVQITVQLAATILDQSGILGATGSVLAQVVLLYLLTAEAFVAWAALSAPALAGFAVVLLDIVIGVGIDKIATFLL</sequence>
<dbReference type="EMBL" id="BMJQ01000003">
    <property type="protein sequence ID" value="GGF08752.1"/>
    <property type="molecule type" value="Genomic_DNA"/>
</dbReference>
<feature type="transmembrane region" description="Helical" evidence="1">
    <location>
        <begin position="73"/>
        <end position="102"/>
    </location>
</feature>
<gene>
    <name evidence="2" type="ORF">GCM10011611_12780</name>
</gene>
<reference evidence="2" key="1">
    <citation type="journal article" date="2014" name="Int. J. Syst. Evol. Microbiol.">
        <title>Complete genome sequence of Corynebacterium casei LMG S-19264T (=DSM 44701T), isolated from a smear-ripened cheese.</title>
        <authorList>
            <consortium name="US DOE Joint Genome Institute (JGI-PGF)"/>
            <person name="Walter F."/>
            <person name="Albersmeier A."/>
            <person name="Kalinowski J."/>
            <person name="Ruckert C."/>
        </authorList>
    </citation>
    <scope>NUCLEOTIDE SEQUENCE</scope>
    <source>
        <strain evidence="2">CGMCC 1.15725</strain>
    </source>
</reference>
<accession>A0A8J2YR95</accession>
<feature type="transmembrane region" description="Helical" evidence="1">
    <location>
        <begin position="160"/>
        <end position="186"/>
    </location>
</feature>
<protein>
    <recommendedName>
        <fullName evidence="4">YIP1 family protein</fullName>
    </recommendedName>
</protein>
<keyword evidence="1" id="KW-0812">Transmembrane</keyword>
<feature type="transmembrane region" description="Helical" evidence="1">
    <location>
        <begin position="40"/>
        <end position="61"/>
    </location>
</feature>
<keyword evidence="3" id="KW-1185">Reference proteome</keyword>
<comment type="caution">
    <text evidence="2">The sequence shown here is derived from an EMBL/GenBank/DDBJ whole genome shotgun (WGS) entry which is preliminary data.</text>
</comment>
<name>A0A8J2YR95_9PROT</name>
<keyword evidence="1" id="KW-0472">Membrane</keyword>
<dbReference type="AlphaFoldDB" id="A0A8J2YR95"/>
<proteinExistence type="predicted"/>
<feature type="transmembrane region" description="Helical" evidence="1">
    <location>
        <begin position="108"/>
        <end position="129"/>
    </location>
</feature>
<feature type="transmembrane region" description="Helical" evidence="1">
    <location>
        <begin position="136"/>
        <end position="154"/>
    </location>
</feature>
<evidence type="ECO:0000313" key="3">
    <source>
        <dbReference type="Proteomes" id="UP000646365"/>
    </source>
</evidence>
<organism evidence="2 3">
    <name type="scientific">Aliidongia dinghuensis</name>
    <dbReference type="NCBI Taxonomy" id="1867774"/>
    <lineage>
        <taxon>Bacteria</taxon>
        <taxon>Pseudomonadati</taxon>
        <taxon>Pseudomonadota</taxon>
        <taxon>Alphaproteobacteria</taxon>
        <taxon>Rhodospirillales</taxon>
        <taxon>Dongiaceae</taxon>
        <taxon>Aliidongia</taxon>
    </lineage>
</organism>
<evidence type="ECO:0000256" key="1">
    <source>
        <dbReference type="SAM" id="Phobius"/>
    </source>
</evidence>